<comment type="caution">
    <text evidence="7">The sequence shown here is derived from an EMBL/GenBank/DDBJ whole genome shotgun (WGS) entry which is preliminary data.</text>
</comment>
<keyword evidence="3" id="KW-0732">Signal</keyword>
<feature type="domain" description="Peptidase S1" evidence="6">
    <location>
        <begin position="1"/>
        <end position="224"/>
    </location>
</feature>
<protein>
    <recommendedName>
        <fullName evidence="6">Peptidase S1 domain-containing protein</fullName>
    </recommendedName>
</protein>
<dbReference type="SMART" id="SM00020">
    <property type="entry name" value="Tryp_SPc"/>
    <property type="match status" value="1"/>
</dbReference>
<dbReference type="GO" id="GO:0006508">
    <property type="term" value="P:proteolysis"/>
    <property type="evidence" value="ECO:0007669"/>
    <property type="project" value="InterPro"/>
</dbReference>
<evidence type="ECO:0000313" key="7">
    <source>
        <dbReference type="EMBL" id="GHD13351.1"/>
    </source>
</evidence>
<dbReference type="AlphaFoldDB" id="A0A918X5E8"/>
<evidence type="ECO:0000256" key="3">
    <source>
        <dbReference type="ARBA" id="ARBA00022729"/>
    </source>
</evidence>
<dbReference type="FunFam" id="2.40.10.10:FF:000054">
    <property type="entry name" value="Complement C1r subcomponent"/>
    <property type="match status" value="1"/>
</dbReference>
<dbReference type="PRINTS" id="PR00722">
    <property type="entry name" value="CHYMOTRYPSIN"/>
</dbReference>
<reference evidence="7" key="2">
    <citation type="submission" date="2020-09" db="EMBL/GenBank/DDBJ databases">
        <authorList>
            <person name="Sun Q."/>
            <person name="Ohkuma M."/>
        </authorList>
    </citation>
    <scope>NUCLEOTIDE SEQUENCE</scope>
    <source>
        <strain evidence="7">JCM 4637</strain>
    </source>
</reference>
<dbReference type="Pfam" id="PF00089">
    <property type="entry name" value="Trypsin"/>
    <property type="match status" value="1"/>
</dbReference>
<evidence type="ECO:0000313" key="8">
    <source>
        <dbReference type="Proteomes" id="UP000638353"/>
    </source>
</evidence>
<evidence type="ECO:0000256" key="2">
    <source>
        <dbReference type="ARBA" id="ARBA00022525"/>
    </source>
</evidence>
<dbReference type="PANTHER" id="PTHR24252:SF7">
    <property type="entry name" value="HYALIN"/>
    <property type="match status" value="1"/>
</dbReference>
<accession>A0A918X5E8</accession>
<dbReference type="PROSITE" id="PS50240">
    <property type="entry name" value="TRYPSIN_DOM"/>
    <property type="match status" value="1"/>
</dbReference>
<dbReference type="Gene3D" id="2.40.10.10">
    <property type="entry name" value="Trypsin-like serine proteases"/>
    <property type="match status" value="1"/>
</dbReference>
<dbReference type="GO" id="GO:0004252">
    <property type="term" value="F:serine-type endopeptidase activity"/>
    <property type="evidence" value="ECO:0007669"/>
    <property type="project" value="InterPro"/>
</dbReference>
<comment type="subcellular location">
    <subcellularLocation>
        <location evidence="1">Secreted</location>
    </subcellularLocation>
</comment>
<dbReference type="PANTHER" id="PTHR24252">
    <property type="entry name" value="ACROSIN-RELATED"/>
    <property type="match status" value="1"/>
</dbReference>
<keyword evidence="5" id="KW-0325">Glycoprotein</keyword>
<dbReference type="Proteomes" id="UP000638353">
    <property type="component" value="Unassembled WGS sequence"/>
</dbReference>
<sequence>MAGQFPHIVSVQKNGKHFCGGSLIKADWVLTAAQCVDRAAPSQFKVTGGLLGLGNTVPGVTETREVVKIVKHQGFSEYTIMNDIALIKLKAPMLNLTTAALPTQGQKFTGSATMAGWGSTSEPPPGPTFRHGPAAGSLRYVRIPLVSFTKCRDMHNMPIHAGMICAGEDAGGKDACTGDAGGPLIQNGRLVGIASWGSGCARAGTYGVYTETALYRTWIDSKVS</sequence>
<dbReference type="EMBL" id="BMVC01000019">
    <property type="protein sequence ID" value="GHD13351.1"/>
    <property type="molecule type" value="Genomic_DNA"/>
</dbReference>
<dbReference type="InterPro" id="IPR001314">
    <property type="entry name" value="Peptidase_S1A"/>
</dbReference>
<dbReference type="SUPFAM" id="SSF50494">
    <property type="entry name" value="Trypsin-like serine proteases"/>
    <property type="match status" value="1"/>
</dbReference>
<dbReference type="InterPro" id="IPR009003">
    <property type="entry name" value="Peptidase_S1_PA"/>
</dbReference>
<evidence type="ECO:0000256" key="5">
    <source>
        <dbReference type="ARBA" id="ARBA00023180"/>
    </source>
</evidence>
<dbReference type="InterPro" id="IPR001254">
    <property type="entry name" value="Trypsin_dom"/>
</dbReference>
<evidence type="ECO:0000256" key="4">
    <source>
        <dbReference type="ARBA" id="ARBA00023157"/>
    </source>
</evidence>
<dbReference type="InterPro" id="IPR043504">
    <property type="entry name" value="Peptidase_S1_PA_chymotrypsin"/>
</dbReference>
<evidence type="ECO:0000259" key="6">
    <source>
        <dbReference type="PROSITE" id="PS50240"/>
    </source>
</evidence>
<proteinExistence type="predicted"/>
<dbReference type="CDD" id="cd00190">
    <property type="entry name" value="Tryp_SPc"/>
    <property type="match status" value="1"/>
</dbReference>
<name>A0A918X5E8_9ACTN</name>
<reference evidence="7" key="1">
    <citation type="journal article" date="2014" name="Int. J. Syst. Evol. Microbiol.">
        <title>Complete genome sequence of Corynebacterium casei LMG S-19264T (=DSM 44701T), isolated from a smear-ripened cheese.</title>
        <authorList>
            <consortium name="US DOE Joint Genome Institute (JGI-PGF)"/>
            <person name="Walter F."/>
            <person name="Albersmeier A."/>
            <person name="Kalinowski J."/>
            <person name="Ruckert C."/>
        </authorList>
    </citation>
    <scope>NUCLEOTIDE SEQUENCE</scope>
    <source>
        <strain evidence="7">JCM 4637</strain>
    </source>
</reference>
<organism evidence="7 8">
    <name type="scientific">Streptomyces finlayi</name>
    <dbReference type="NCBI Taxonomy" id="67296"/>
    <lineage>
        <taxon>Bacteria</taxon>
        <taxon>Bacillati</taxon>
        <taxon>Actinomycetota</taxon>
        <taxon>Actinomycetes</taxon>
        <taxon>Kitasatosporales</taxon>
        <taxon>Streptomycetaceae</taxon>
        <taxon>Streptomyces</taxon>
    </lineage>
</organism>
<evidence type="ECO:0000256" key="1">
    <source>
        <dbReference type="ARBA" id="ARBA00004613"/>
    </source>
</evidence>
<gene>
    <name evidence="7" type="ORF">GCM10010334_71390</name>
</gene>
<keyword evidence="2" id="KW-0964">Secreted</keyword>
<dbReference type="FunFam" id="2.40.10.10:FF:000068">
    <property type="entry name" value="transmembrane protease serine 2"/>
    <property type="match status" value="1"/>
</dbReference>
<dbReference type="GO" id="GO:0005576">
    <property type="term" value="C:extracellular region"/>
    <property type="evidence" value="ECO:0007669"/>
    <property type="project" value="UniProtKB-SubCell"/>
</dbReference>
<keyword evidence="4" id="KW-1015">Disulfide bond</keyword>